<dbReference type="InterPro" id="IPR040079">
    <property type="entry name" value="Glutathione_S-Trfase"/>
</dbReference>
<accession>A0A1J5RM13</accession>
<dbReference type="EMBL" id="MLJW01000143">
    <property type="protein sequence ID" value="OIQ96769.1"/>
    <property type="molecule type" value="Genomic_DNA"/>
</dbReference>
<dbReference type="CDD" id="cd00570">
    <property type="entry name" value="GST_N_family"/>
    <property type="match status" value="1"/>
</dbReference>
<feature type="domain" description="GST N-terminal" evidence="1">
    <location>
        <begin position="1"/>
        <end position="77"/>
    </location>
</feature>
<dbReference type="PROSITE" id="PS50404">
    <property type="entry name" value="GST_NTER"/>
    <property type="match status" value="1"/>
</dbReference>
<dbReference type="Pfam" id="PF13417">
    <property type="entry name" value="GST_N_3"/>
    <property type="match status" value="1"/>
</dbReference>
<protein>
    <submittedName>
        <fullName evidence="3">Glutathione S-transferase</fullName>
        <ecNumber evidence="3">2.5.1.18</ecNumber>
    </submittedName>
</protein>
<dbReference type="Gene3D" id="1.20.1050.10">
    <property type="match status" value="1"/>
</dbReference>
<dbReference type="PROSITE" id="PS50405">
    <property type="entry name" value="GST_CTER"/>
    <property type="match status" value="1"/>
</dbReference>
<evidence type="ECO:0000259" key="1">
    <source>
        <dbReference type="PROSITE" id="PS50404"/>
    </source>
</evidence>
<name>A0A1J5RM13_9ZZZZ</name>
<dbReference type="SUPFAM" id="SSF47616">
    <property type="entry name" value="GST C-terminal domain-like"/>
    <property type="match status" value="1"/>
</dbReference>
<feature type="domain" description="GST C-terminal" evidence="2">
    <location>
        <begin position="82"/>
        <end position="219"/>
    </location>
</feature>
<dbReference type="GO" id="GO:0005737">
    <property type="term" value="C:cytoplasm"/>
    <property type="evidence" value="ECO:0007669"/>
    <property type="project" value="TreeGrafter"/>
</dbReference>
<dbReference type="Gene3D" id="3.40.30.10">
    <property type="entry name" value="Glutaredoxin"/>
    <property type="match status" value="1"/>
</dbReference>
<reference evidence="3" key="1">
    <citation type="submission" date="2016-10" db="EMBL/GenBank/DDBJ databases">
        <title>Sequence of Gallionella enrichment culture.</title>
        <authorList>
            <person name="Poehlein A."/>
            <person name="Muehling M."/>
            <person name="Daniel R."/>
        </authorList>
    </citation>
    <scope>NUCLEOTIDE SEQUENCE</scope>
</reference>
<sequence length="219" mass="24526">MLKLCGFSISNYYNKVKLSLLEMGIAFEEETIYPSQDEALKKDSPMGKVPFLRTPEGVLSESQVLTEYLEDIDPQTPLYPADPFRRAKCRELIEHIELHIELPARRLYPEALFGGKVSDETKAEVEKLLGKGLKSLAHLARFEPFIAGAEFTHADCAAIVHLPLVAQATKKIYGRDPVDELLPAARSYLKTVGERPAVQRVNAERKAAMEAFIASRAKR</sequence>
<evidence type="ECO:0000313" key="3">
    <source>
        <dbReference type="EMBL" id="OIQ96769.1"/>
    </source>
</evidence>
<dbReference type="GO" id="GO:0004364">
    <property type="term" value="F:glutathione transferase activity"/>
    <property type="evidence" value="ECO:0007669"/>
    <property type="project" value="UniProtKB-EC"/>
</dbReference>
<dbReference type="InterPro" id="IPR004045">
    <property type="entry name" value="Glutathione_S-Trfase_N"/>
</dbReference>
<evidence type="ECO:0000259" key="2">
    <source>
        <dbReference type="PROSITE" id="PS50405"/>
    </source>
</evidence>
<dbReference type="EC" id="2.5.1.18" evidence="3"/>
<gene>
    <name evidence="3" type="ORF">GALL_212300</name>
</gene>
<dbReference type="AlphaFoldDB" id="A0A1J5RM13"/>
<dbReference type="SUPFAM" id="SSF52833">
    <property type="entry name" value="Thioredoxin-like"/>
    <property type="match status" value="1"/>
</dbReference>
<dbReference type="SFLD" id="SFLDG00358">
    <property type="entry name" value="Main_(cytGST)"/>
    <property type="match status" value="1"/>
</dbReference>
<comment type="caution">
    <text evidence="3">The sequence shown here is derived from an EMBL/GenBank/DDBJ whole genome shotgun (WGS) entry which is preliminary data.</text>
</comment>
<keyword evidence="3" id="KW-0808">Transferase</keyword>
<dbReference type="InterPro" id="IPR036249">
    <property type="entry name" value="Thioredoxin-like_sf"/>
</dbReference>
<dbReference type="PANTHER" id="PTHR43968">
    <property type="match status" value="1"/>
</dbReference>
<proteinExistence type="predicted"/>
<dbReference type="InterPro" id="IPR010987">
    <property type="entry name" value="Glutathione-S-Trfase_C-like"/>
</dbReference>
<dbReference type="SFLD" id="SFLDS00019">
    <property type="entry name" value="Glutathione_Transferase_(cytos"/>
    <property type="match status" value="1"/>
</dbReference>
<organism evidence="3">
    <name type="scientific">mine drainage metagenome</name>
    <dbReference type="NCBI Taxonomy" id="410659"/>
    <lineage>
        <taxon>unclassified sequences</taxon>
        <taxon>metagenomes</taxon>
        <taxon>ecological metagenomes</taxon>
    </lineage>
</organism>
<dbReference type="PANTHER" id="PTHR43968:SF6">
    <property type="entry name" value="GLUTATHIONE S-TRANSFERASE OMEGA"/>
    <property type="match status" value="1"/>
</dbReference>
<dbReference type="InterPro" id="IPR050983">
    <property type="entry name" value="GST_Omega/HSP26"/>
</dbReference>
<dbReference type="InterPro" id="IPR036282">
    <property type="entry name" value="Glutathione-S-Trfase_C_sf"/>
</dbReference>